<dbReference type="Proteomes" id="UP000596902">
    <property type="component" value="Unassembled WGS sequence"/>
</dbReference>
<evidence type="ECO:0000313" key="4">
    <source>
        <dbReference type="Proteomes" id="UP000596902"/>
    </source>
</evidence>
<accession>A0A8H7EE65</accession>
<dbReference type="InterPro" id="IPR025676">
    <property type="entry name" value="Clr5_dom"/>
</dbReference>
<dbReference type="PANTHER" id="PTHR38788">
    <property type="entry name" value="CLR5 DOMAIN-CONTAINING PROTEIN"/>
    <property type="match status" value="1"/>
</dbReference>
<dbReference type="PANTHER" id="PTHR38788:SF3">
    <property type="entry name" value="CLR5 DOMAIN-CONTAINING PROTEIN"/>
    <property type="match status" value="1"/>
</dbReference>
<evidence type="ECO:0000256" key="1">
    <source>
        <dbReference type="SAM" id="MobiDB-lite"/>
    </source>
</evidence>
<comment type="caution">
    <text evidence="3">The sequence shown here is derived from an EMBL/GenBank/DDBJ whole genome shotgun (WGS) entry which is preliminary data.</text>
</comment>
<dbReference type="EMBL" id="JAAABM010000015">
    <property type="protein sequence ID" value="KAF7672632.1"/>
    <property type="molecule type" value="Genomic_DNA"/>
</dbReference>
<feature type="domain" description="Clr5" evidence="2">
    <location>
        <begin position="13"/>
        <end position="61"/>
    </location>
</feature>
<dbReference type="Pfam" id="PF14420">
    <property type="entry name" value="Clr5"/>
    <property type="match status" value="1"/>
</dbReference>
<evidence type="ECO:0000259" key="2">
    <source>
        <dbReference type="Pfam" id="PF14420"/>
    </source>
</evidence>
<protein>
    <recommendedName>
        <fullName evidence="2">Clr5 domain-containing protein</fullName>
    </recommendedName>
</protein>
<sequence length="119" mass="14229">MTDNKYSQRIPRRTWDTHKDNILRLYVSENRPLIAVKDIMHAEYGFSATKSQYETRLKKWSCYKYAAAHDRRNRAPVIENQTTESLVTERHTRRPEIEASLGSKRHRNSQILHFNNHFT</sequence>
<feature type="region of interest" description="Disordered" evidence="1">
    <location>
        <begin position="76"/>
        <end position="96"/>
    </location>
</feature>
<gene>
    <name evidence="3" type="ORF">GT037_009133</name>
</gene>
<organism evidence="3 4">
    <name type="scientific">Alternaria burnsii</name>
    <dbReference type="NCBI Taxonomy" id="1187904"/>
    <lineage>
        <taxon>Eukaryota</taxon>
        <taxon>Fungi</taxon>
        <taxon>Dikarya</taxon>
        <taxon>Ascomycota</taxon>
        <taxon>Pezizomycotina</taxon>
        <taxon>Dothideomycetes</taxon>
        <taxon>Pleosporomycetidae</taxon>
        <taxon>Pleosporales</taxon>
        <taxon>Pleosporineae</taxon>
        <taxon>Pleosporaceae</taxon>
        <taxon>Alternaria</taxon>
        <taxon>Alternaria sect. Alternaria</taxon>
    </lineage>
</organism>
<evidence type="ECO:0000313" key="3">
    <source>
        <dbReference type="EMBL" id="KAF7672632.1"/>
    </source>
</evidence>
<dbReference type="GeneID" id="62207358"/>
<dbReference type="AlphaFoldDB" id="A0A8H7EE65"/>
<feature type="compositionally biased region" description="Basic and acidic residues" evidence="1">
    <location>
        <begin position="87"/>
        <end position="96"/>
    </location>
</feature>
<keyword evidence="4" id="KW-1185">Reference proteome</keyword>
<name>A0A8H7EE65_9PLEO</name>
<reference evidence="3" key="1">
    <citation type="submission" date="2020-01" db="EMBL/GenBank/DDBJ databases">
        <authorList>
            <person name="Feng Z.H.Z."/>
        </authorList>
    </citation>
    <scope>NUCLEOTIDE SEQUENCE</scope>
    <source>
        <strain evidence="3">CBS107.38</strain>
    </source>
</reference>
<dbReference type="RefSeq" id="XP_038782982.1">
    <property type="nucleotide sequence ID" value="XM_038934180.1"/>
</dbReference>
<proteinExistence type="predicted"/>
<reference evidence="3" key="2">
    <citation type="submission" date="2020-08" db="EMBL/GenBank/DDBJ databases">
        <title>Draft Genome Sequence of Cumin Blight Pathogen Alternaria burnsii.</title>
        <authorList>
            <person name="Feng Z."/>
        </authorList>
    </citation>
    <scope>NUCLEOTIDE SEQUENCE</scope>
    <source>
        <strain evidence="3">CBS107.38</strain>
    </source>
</reference>